<feature type="region of interest" description="Disordered" evidence="2">
    <location>
        <begin position="290"/>
        <end position="316"/>
    </location>
</feature>
<dbReference type="EMBL" id="CCKQ01009018">
    <property type="protein sequence ID" value="CDW80483.1"/>
    <property type="molecule type" value="Genomic_DNA"/>
</dbReference>
<organism evidence="3 4">
    <name type="scientific">Stylonychia lemnae</name>
    <name type="common">Ciliate</name>
    <dbReference type="NCBI Taxonomy" id="5949"/>
    <lineage>
        <taxon>Eukaryota</taxon>
        <taxon>Sar</taxon>
        <taxon>Alveolata</taxon>
        <taxon>Ciliophora</taxon>
        <taxon>Intramacronucleata</taxon>
        <taxon>Spirotrichea</taxon>
        <taxon>Stichotrichia</taxon>
        <taxon>Sporadotrichida</taxon>
        <taxon>Oxytrichidae</taxon>
        <taxon>Stylonychinae</taxon>
        <taxon>Stylonychia</taxon>
    </lineage>
</organism>
<name>A0A078AI53_STYLE</name>
<feature type="region of interest" description="Disordered" evidence="2">
    <location>
        <begin position="412"/>
        <end position="434"/>
    </location>
</feature>
<keyword evidence="4" id="KW-1185">Reference proteome</keyword>
<reference evidence="3 4" key="1">
    <citation type="submission" date="2014-06" db="EMBL/GenBank/DDBJ databases">
        <authorList>
            <person name="Swart Estienne"/>
        </authorList>
    </citation>
    <scope>NUCLEOTIDE SEQUENCE [LARGE SCALE GENOMIC DNA]</scope>
    <source>
        <strain evidence="3 4">130c</strain>
    </source>
</reference>
<dbReference type="Proteomes" id="UP000039865">
    <property type="component" value="Unassembled WGS sequence"/>
</dbReference>
<proteinExistence type="predicted"/>
<accession>A0A078AI53</accession>
<feature type="compositionally biased region" description="Pro residues" evidence="2">
    <location>
        <begin position="292"/>
        <end position="307"/>
    </location>
</feature>
<dbReference type="AlphaFoldDB" id="A0A078AI53"/>
<evidence type="ECO:0000256" key="2">
    <source>
        <dbReference type="SAM" id="MobiDB-lite"/>
    </source>
</evidence>
<evidence type="ECO:0000313" key="4">
    <source>
        <dbReference type="Proteomes" id="UP000039865"/>
    </source>
</evidence>
<evidence type="ECO:0000256" key="1">
    <source>
        <dbReference type="SAM" id="Coils"/>
    </source>
</evidence>
<protein>
    <submittedName>
        <fullName evidence="3">Uncharacterized protein</fullName>
    </submittedName>
</protein>
<sequence>MSERLSYQIQSNQNQSQRLQEYGGANQTIRKPNPTIQMNSYRLVNNQISHSQITNQSQIQNINHNHQLSQSAILQSSNNNQQNILIYNQGMQGNFGHSNNIKTVRQAPHSTPNIKIIQPRGSQQQQKQEAWVQYTQNTALNDPQIQLQDQDIQLLSQFESNQSPIYAAYNIKNGLYIRPNSPNNSANHNSVQMNLPQNTRNQSRNYHIQLNNQSKLNNTAASNMHIEEEKNENNDSPIENFLEYRFRNFNIINPVPTEEDQDYEVIEITLPQSQNNNTNSQSVNLLGQQRLVPPPTTNLFSPPPNNTPPQENIDLLPLPNRQSLQINQNQSQSQQFLYGGQQSQLNSAPLLSPNQSDLWNLSQNLTAATSNTVGSTAMDSTILNMTPSEYMNRQQLFPHEQYNYNPQIILLQRPPPPSPLKTEENTDQESVQSRNQPSIIVLNDIGDLQNIPSRQLNYIQAQQSQQQLPINQNLGSQSVVSSVYQEVLENQQRSNQSTIRGLEKVIEENDKLKQQVRIMENEIARLQHLNTQQQRVIQNHIQSCQNITVVQDFRNI</sequence>
<evidence type="ECO:0000313" key="3">
    <source>
        <dbReference type="EMBL" id="CDW80483.1"/>
    </source>
</evidence>
<keyword evidence="1" id="KW-0175">Coiled coil</keyword>
<gene>
    <name evidence="3" type="primary">Contig12125.g12961</name>
    <name evidence="3" type="ORF">STYLEM_9482</name>
</gene>
<feature type="coiled-coil region" evidence="1">
    <location>
        <begin position="502"/>
        <end position="529"/>
    </location>
</feature>
<dbReference type="InParanoid" id="A0A078AI53"/>